<dbReference type="PANTHER" id="PTHR14136:SF17">
    <property type="entry name" value="BTB_POZ DOMAIN-CONTAINING PROTEIN KCTD9"/>
    <property type="match status" value="1"/>
</dbReference>
<gene>
    <name evidence="1" type="ORF">SAMN05216184_11612</name>
</gene>
<dbReference type="InterPro" id="IPR051082">
    <property type="entry name" value="Pentapeptide-BTB/POZ_domain"/>
</dbReference>
<dbReference type="AlphaFoldDB" id="A0A2Y9APJ1"/>
<dbReference type="InterPro" id="IPR001646">
    <property type="entry name" value="5peptide_repeat"/>
</dbReference>
<proteinExistence type="predicted"/>
<evidence type="ECO:0000313" key="1">
    <source>
        <dbReference type="EMBL" id="SSA46314.1"/>
    </source>
</evidence>
<organism evidence="1 2">
    <name type="scientific">Georgenia satyanarayanai</name>
    <dbReference type="NCBI Taxonomy" id="860221"/>
    <lineage>
        <taxon>Bacteria</taxon>
        <taxon>Bacillati</taxon>
        <taxon>Actinomycetota</taxon>
        <taxon>Actinomycetes</taxon>
        <taxon>Micrococcales</taxon>
        <taxon>Bogoriellaceae</taxon>
        <taxon>Georgenia</taxon>
    </lineage>
</organism>
<dbReference type="EMBL" id="UETB01000016">
    <property type="protein sequence ID" value="SSA46314.1"/>
    <property type="molecule type" value="Genomic_DNA"/>
</dbReference>
<dbReference type="OrthoDB" id="2579959at2"/>
<dbReference type="Proteomes" id="UP000250222">
    <property type="component" value="Unassembled WGS sequence"/>
</dbReference>
<reference evidence="1 2" key="1">
    <citation type="submission" date="2016-10" db="EMBL/GenBank/DDBJ databases">
        <authorList>
            <person name="Cai Z."/>
        </authorList>
    </citation>
    <scope>NUCLEOTIDE SEQUENCE [LARGE SCALE GENOMIC DNA]</scope>
    <source>
        <strain evidence="1 2">CGMCC 1.10826</strain>
    </source>
</reference>
<dbReference type="Gene3D" id="2.160.20.80">
    <property type="entry name" value="E3 ubiquitin-protein ligase SopA"/>
    <property type="match status" value="1"/>
</dbReference>
<dbReference type="RefSeq" id="WP_110853560.1">
    <property type="nucleotide sequence ID" value="NZ_QKLZ01000016.1"/>
</dbReference>
<keyword evidence="2" id="KW-1185">Reference proteome</keyword>
<dbReference type="PANTHER" id="PTHR14136">
    <property type="entry name" value="BTB_POZ DOMAIN-CONTAINING PROTEIN KCTD9"/>
    <property type="match status" value="1"/>
</dbReference>
<dbReference type="SUPFAM" id="SSF141571">
    <property type="entry name" value="Pentapeptide repeat-like"/>
    <property type="match status" value="1"/>
</dbReference>
<protein>
    <submittedName>
        <fullName evidence="1">Pentapeptide repeat-containing protein</fullName>
    </submittedName>
</protein>
<sequence length="215" mass="22601">MTRSAPRSVPEPDVPPHLEPGDVTALDDATTAGVDLTGAVVPGLREAQIEESDLSRLRAGGGDWERVTLADCRLDGADLANLVWRDGSLLRCSLREARMTGALLAGVRLRSVLLEGVQGTLTSWHGAQLRGVVLRGCDLREATFTDTVMDGVLLEDCVLSGAQLSGLRCRDVQLRGCRLDGVGGVSGLRGARVAEEDAIALLPALARELGLTLGG</sequence>
<accession>A0A2Y9APJ1</accession>
<evidence type="ECO:0000313" key="2">
    <source>
        <dbReference type="Proteomes" id="UP000250222"/>
    </source>
</evidence>
<name>A0A2Y9APJ1_9MICO</name>
<dbReference type="Pfam" id="PF00805">
    <property type="entry name" value="Pentapeptide"/>
    <property type="match status" value="2"/>
</dbReference>